<evidence type="ECO:0000313" key="2">
    <source>
        <dbReference type="EMBL" id="KAF7143059.1"/>
    </source>
</evidence>
<evidence type="ECO:0000313" key="3">
    <source>
        <dbReference type="Proteomes" id="UP000626092"/>
    </source>
</evidence>
<comment type="caution">
    <text evidence="2">The sequence shown here is derived from an EMBL/GenBank/DDBJ whole genome shotgun (WGS) entry which is preliminary data.</text>
</comment>
<protein>
    <submittedName>
        <fullName evidence="2">Uncharacterized protein</fullName>
    </submittedName>
</protein>
<proteinExistence type="predicted"/>
<reference evidence="2" key="1">
    <citation type="submission" date="2019-11" db="EMBL/GenBank/DDBJ databases">
        <authorList>
            <person name="Liu Y."/>
            <person name="Hou J."/>
            <person name="Li T.-Q."/>
            <person name="Guan C.-H."/>
            <person name="Wu X."/>
            <person name="Wu H.-Z."/>
            <person name="Ling F."/>
            <person name="Zhang R."/>
            <person name="Shi X.-G."/>
            <person name="Ren J.-P."/>
            <person name="Chen E.-F."/>
            <person name="Sun J.-M."/>
        </authorList>
    </citation>
    <scope>NUCLEOTIDE SEQUENCE</scope>
    <source>
        <strain evidence="2">Adult_tree_wgs_1</strain>
        <tissue evidence="2">Leaves</tissue>
    </source>
</reference>
<feature type="region of interest" description="Disordered" evidence="1">
    <location>
        <begin position="1"/>
        <end position="20"/>
    </location>
</feature>
<dbReference type="OrthoDB" id="1816711at2759"/>
<name>A0A834GV99_RHOSS</name>
<gene>
    <name evidence="2" type="ORF">RHSIM_Rhsim05G0114000</name>
</gene>
<dbReference type="AlphaFoldDB" id="A0A834GV99"/>
<accession>A0A834GV99</accession>
<dbReference type="Proteomes" id="UP000626092">
    <property type="component" value="Unassembled WGS sequence"/>
</dbReference>
<evidence type="ECO:0000256" key="1">
    <source>
        <dbReference type="SAM" id="MobiDB-lite"/>
    </source>
</evidence>
<keyword evidence="3" id="KW-1185">Reference proteome</keyword>
<dbReference type="EMBL" id="WJXA01000005">
    <property type="protein sequence ID" value="KAF7143059.1"/>
    <property type="molecule type" value="Genomic_DNA"/>
</dbReference>
<sequence length="152" mass="17853">MTSKGKPTHVGNGEKDSRSRVSPFDVSSIFILKRKIVSQLAKQHSNFFYVYFRNNPVKRFQKEHLCNVLDENENEFLSKALQGDRNNTLRFNLSKMEILKPKSAMGETTLLSMFTRRYKEFGQWLGKGRQRMQGVERKTLMYHTLTRLLPFT</sequence>
<organism evidence="2 3">
    <name type="scientific">Rhododendron simsii</name>
    <name type="common">Sims's rhododendron</name>
    <dbReference type="NCBI Taxonomy" id="118357"/>
    <lineage>
        <taxon>Eukaryota</taxon>
        <taxon>Viridiplantae</taxon>
        <taxon>Streptophyta</taxon>
        <taxon>Embryophyta</taxon>
        <taxon>Tracheophyta</taxon>
        <taxon>Spermatophyta</taxon>
        <taxon>Magnoliopsida</taxon>
        <taxon>eudicotyledons</taxon>
        <taxon>Gunneridae</taxon>
        <taxon>Pentapetalae</taxon>
        <taxon>asterids</taxon>
        <taxon>Ericales</taxon>
        <taxon>Ericaceae</taxon>
        <taxon>Ericoideae</taxon>
        <taxon>Rhodoreae</taxon>
        <taxon>Rhododendron</taxon>
    </lineage>
</organism>